<comment type="cofactor">
    <cofactor evidence="2">
        <name>Mg(2+)</name>
        <dbReference type="ChEBI" id="CHEBI:18420"/>
    </cofactor>
</comment>
<reference evidence="13" key="1">
    <citation type="submission" date="2020-10" db="EMBL/GenBank/DDBJ databases">
        <authorList>
            <person name="Gilroy R."/>
        </authorList>
    </citation>
    <scope>NUCLEOTIDE SEQUENCE</scope>
    <source>
        <strain evidence="13">C6-149</strain>
    </source>
</reference>
<dbReference type="PANTHER" id="PTHR20941">
    <property type="entry name" value="FOLATE SYNTHESIS PROTEINS"/>
    <property type="match status" value="1"/>
</dbReference>
<evidence type="ECO:0000256" key="9">
    <source>
        <dbReference type="ARBA" id="ARBA00022842"/>
    </source>
</evidence>
<dbReference type="EMBL" id="JADIMP010000010">
    <property type="protein sequence ID" value="MBO8440926.1"/>
    <property type="molecule type" value="Genomic_DNA"/>
</dbReference>
<evidence type="ECO:0000259" key="12">
    <source>
        <dbReference type="PROSITE" id="PS50972"/>
    </source>
</evidence>
<evidence type="ECO:0000313" key="13">
    <source>
        <dbReference type="EMBL" id="MBO8440926.1"/>
    </source>
</evidence>
<dbReference type="GO" id="GO:0005829">
    <property type="term" value="C:cytosol"/>
    <property type="evidence" value="ECO:0007669"/>
    <property type="project" value="TreeGrafter"/>
</dbReference>
<proteinExistence type="inferred from homology"/>
<evidence type="ECO:0000256" key="3">
    <source>
        <dbReference type="ARBA" id="ARBA00004763"/>
    </source>
</evidence>
<dbReference type="Proteomes" id="UP000823614">
    <property type="component" value="Unassembled WGS sequence"/>
</dbReference>
<dbReference type="InterPro" id="IPR045031">
    <property type="entry name" value="DHP_synth-like"/>
</dbReference>
<dbReference type="EC" id="2.5.1.15" evidence="5"/>
<evidence type="ECO:0000256" key="1">
    <source>
        <dbReference type="ARBA" id="ARBA00000012"/>
    </source>
</evidence>
<evidence type="ECO:0000256" key="5">
    <source>
        <dbReference type="ARBA" id="ARBA00012458"/>
    </source>
</evidence>
<comment type="similarity">
    <text evidence="4">Belongs to the DHPS family.</text>
</comment>
<evidence type="ECO:0000256" key="2">
    <source>
        <dbReference type="ARBA" id="ARBA00001946"/>
    </source>
</evidence>
<keyword evidence="10" id="KW-0289">Folate biosynthesis</keyword>
<evidence type="ECO:0000256" key="7">
    <source>
        <dbReference type="ARBA" id="ARBA00022679"/>
    </source>
</evidence>
<gene>
    <name evidence="13" type="primary">folP</name>
    <name evidence="13" type="ORF">IAA89_00530</name>
</gene>
<keyword evidence="8" id="KW-0479">Metal-binding</keyword>
<dbReference type="Pfam" id="PF00809">
    <property type="entry name" value="Pterin_bind"/>
    <property type="match status" value="1"/>
</dbReference>
<name>A0A9D9H7F8_9LACO</name>
<feature type="domain" description="Pterin-binding" evidence="12">
    <location>
        <begin position="113"/>
        <end position="362"/>
    </location>
</feature>
<accession>A0A9D9H7F8</accession>
<comment type="catalytic activity">
    <reaction evidence="1">
        <text>(7,8-dihydropterin-6-yl)methyl diphosphate + 4-aminobenzoate = 7,8-dihydropteroate + diphosphate</text>
        <dbReference type="Rhea" id="RHEA:19949"/>
        <dbReference type="ChEBI" id="CHEBI:17836"/>
        <dbReference type="ChEBI" id="CHEBI:17839"/>
        <dbReference type="ChEBI" id="CHEBI:33019"/>
        <dbReference type="ChEBI" id="CHEBI:72950"/>
        <dbReference type="EC" id="2.5.1.15"/>
    </reaction>
</comment>
<dbReference type="Gene3D" id="3.20.20.20">
    <property type="entry name" value="Dihydropteroate synthase-like"/>
    <property type="match status" value="1"/>
</dbReference>
<dbReference type="GO" id="GO:0046872">
    <property type="term" value="F:metal ion binding"/>
    <property type="evidence" value="ECO:0007669"/>
    <property type="project" value="UniProtKB-KW"/>
</dbReference>
<dbReference type="PANTHER" id="PTHR20941:SF1">
    <property type="entry name" value="FOLIC ACID SYNTHESIS PROTEIN FOL1"/>
    <property type="match status" value="1"/>
</dbReference>
<dbReference type="SUPFAM" id="SSF51717">
    <property type="entry name" value="Dihydropteroate synthetase-like"/>
    <property type="match status" value="1"/>
</dbReference>
<comment type="caution">
    <text evidence="13">The sequence shown here is derived from an EMBL/GenBank/DDBJ whole genome shotgun (WGS) entry which is preliminary data.</text>
</comment>
<dbReference type="PROSITE" id="PS50972">
    <property type="entry name" value="PTERIN_BINDING"/>
    <property type="match status" value="1"/>
</dbReference>
<dbReference type="InterPro" id="IPR006390">
    <property type="entry name" value="DHP_synth_dom"/>
</dbReference>
<dbReference type="GO" id="GO:0046654">
    <property type="term" value="P:tetrahydrofolate biosynthetic process"/>
    <property type="evidence" value="ECO:0007669"/>
    <property type="project" value="TreeGrafter"/>
</dbReference>
<dbReference type="InterPro" id="IPR011005">
    <property type="entry name" value="Dihydropteroate_synth-like_sf"/>
</dbReference>
<dbReference type="InterPro" id="IPR000489">
    <property type="entry name" value="Pterin-binding_dom"/>
</dbReference>
<keyword evidence="7 13" id="KW-0808">Transferase</keyword>
<evidence type="ECO:0000256" key="10">
    <source>
        <dbReference type="ARBA" id="ARBA00022909"/>
    </source>
</evidence>
<dbReference type="PROSITE" id="PS00792">
    <property type="entry name" value="DHPS_1"/>
    <property type="match status" value="1"/>
</dbReference>
<evidence type="ECO:0000256" key="6">
    <source>
        <dbReference type="ARBA" id="ARBA00016919"/>
    </source>
</evidence>
<protein>
    <recommendedName>
        <fullName evidence="6">Dihydropteroate synthase</fullName>
        <ecNumber evidence="5">2.5.1.15</ecNumber>
    </recommendedName>
    <alternativeName>
        <fullName evidence="11">Dihydropteroate pyrophosphorylase</fullName>
    </alternativeName>
</protein>
<comment type="pathway">
    <text evidence="3">Cofactor biosynthesis; tetrahydrofolate biosynthesis; 7,8-dihydrofolate from 2-amino-4-hydroxy-6-hydroxymethyl-7,8-dihydropteridine diphosphate and 4-aminobenzoate: step 1/2.</text>
</comment>
<sequence>MKVKELKHVSCEKDFLCNKLINSYLIHSNKILLDFFEFQSSNDKLVVIDVLDRINSIYQTMDQDIFVIVDLFQLDFLIHYFSKDLSNKLLKIKLNNCLYWKINNELFNVSDHPLIYGILNITPDSFYDGGQYFSPKDVYEHINKMILAGTDIIEIGGQSTRPGYDEISVEEEKRRTIPVIKYIKHNFPKVLLAIDSYKEDVIYSALNEDVDIVNDIHGFDTDEKVHMLANSNAGMVLMHYNRTQNYTNVTNSIINFFKKRLDYLSEQSIDFSRVILDPGVGFLKIPDKNDDLTIMNNVSRFVSSLNRPIMTAISRKGFSEQLFGLDKDDRLPSTLVAESYMFLQGSNIIRVHDINETKQLIKLLDTIRQSY</sequence>
<evidence type="ECO:0000256" key="8">
    <source>
        <dbReference type="ARBA" id="ARBA00022723"/>
    </source>
</evidence>
<dbReference type="GO" id="GO:0004156">
    <property type="term" value="F:dihydropteroate synthase activity"/>
    <property type="evidence" value="ECO:0007669"/>
    <property type="project" value="UniProtKB-EC"/>
</dbReference>
<dbReference type="GO" id="GO:0046656">
    <property type="term" value="P:folic acid biosynthetic process"/>
    <property type="evidence" value="ECO:0007669"/>
    <property type="project" value="UniProtKB-KW"/>
</dbReference>
<organism evidence="13 14">
    <name type="scientific">Candidatus Gallilactobacillus intestinavium</name>
    <dbReference type="NCBI Taxonomy" id="2840838"/>
    <lineage>
        <taxon>Bacteria</taxon>
        <taxon>Bacillati</taxon>
        <taxon>Bacillota</taxon>
        <taxon>Bacilli</taxon>
        <taxon>Lactobacillales</taxon>
        <taxon>Lactobacillaceae</taxon>
        <taxon>Lactobacillaceae incertae sedis</taxon>
        <taxon>Candidatus Gallilactobacillus</taxon>
    </lineage>
</organism>
<evidence type="ECO:0000256" key="11">
    <source>
        <dbReference type="ARBA" id="ARBA00030193"/>
    </source>
</evidence>
<dbReference type="NCBIfam" id="TIGR01496">
    <property type="entry name" value="DHPS"/>
    <property type="match status" value="1"/>
</dbReference>
<dbReference type="AlphaFoldDB" id="A0A9D9H7F8"/>
<evidence type="ECO:0000313" key="14">
    <source>
        <dbReference type="Proteomes" id="UP000823614"/>
    </source>
</evidence>
<reference evidence="13" key="2">
    <citation type="journal article" date="2021" name="PeerJ">
        <title>Extensive microbial diversity within the chicken gut microbiome revealed by metagenomics and culture.</title>
        <authorList>
            <person name="Gilroy R."/>
            <person name="Ravi A."/>
            <person name="Getino M."/>
            <person name="Pursley I."/>
            <person name="Horton D.L."/>
            <person name="Alikhan N.F."/>
            <person name="Baker D."/>
            <person name="Gharbi K."/>
            <person name="Hall N."/>
            <person name="Watson M."/>
            <person name="Adriaenssens E.M."/>
            <person name="Foster-Nyarko E."/>
            <person name="Jarju S."/>
            <person name="Secka A."/>
            <person name="Antonio M."/>
            <person name="Oren A."/>
            <person name="Chaudhuri R.R."/>
            <person name="La Ragione R."/>
            <person name="Hildebrand F."/>
            <person name="Pallen M.J."/>
        </authorList>
    </citation>
    <scope>NUCLEOTIDE SEQUENCE</scope>
    <source>
        <strain evidence="13">C6-149</strain>
    </source>
</reference>
<keyword evidence="9" id="KW-0460">Magnesium</keyword>
<evidence type="ECO:0000256" key="4">
    <source>
        <dbReference type="ARBA" id="ARBA00009503"/>
    </source>
</evidence>